<dbReference type="EMBL" id="JAALLS010000038">
    <property type="protein sequence ID" value="NGP90188.1"/>
    <property type="molecule type" value="Genomic_DNA"/>
</dbReference>
<feature type="transmembrane region" description="Helical" evidence="1">
    <location>
        <begin position="108"/>
        <end position="126"/>
    </location>
</feature>
<accession>A0A6M1T289</accession>
<dbReference type="InterPro" id="IPR032816">
    <property type="entry name" value="VTT_dom"/>
</dbReference>
<keyword evidence="4" id="KW-1185">Reference proteome</keyword>
<keyword evidence="1" id="KW-1133">Transmembrane helix</keyword>
<dbReference type="Proteomes" id="UP000479132">
    <property type="component" value="Unassembled WGS sequence"/>
</dbReference>
<reference evidence="3 4" key="1">
    <citation type="submission" date="2020-02" db="EMBL/GenBank/DDBJ databases">
        <title>Aliifodinibius halophilus 2W32, complete genome.</title>
        <authorList>
            <person name="Li Y."/>
            <person name="Wu S."/>
        </authorList>
    </citation>
    <scope>NUCLEOTIDE SEQUENCE [LARGE SCALE GENOMIC DNA]</scope>
    <source>
        <strain evidence="3 4">2W32</strain>
    </source>
</reference>
<proteinExistence type="predicted"/>
<feature type="transmembrane region" description="Helical" evidence="1">
    <location>
        <begin position="78"/>
        <end position="96"/>
    </location>
</feature>
<evidence type="ECO:0000256" key="1">
    <source>
        <dbReference type="SAM" id="Phobius"/>
    </source>
</evidence>
<dbReference type="PANTHER" id="PTHR42709">
    <property type="entry name" value="ALKALINE PHOSPHATASE LIKE PROTEIN"/>
    <property type="match status" value="1"/>
</dbReference>
<dbReference type="InterPro" id="IPR051311">
    <property type="entry name" value="DedA_domain"/>
</dbReference>
<evidence type="ECO:0000259" key="2">
    <source>
        <dbReference type="Pfam" id="PF09335"/>
    </source>
</evidence>
<evidence type="ECO:0000313" key="4">
    <source>
        <dbReference type="Proteomes" id="UP000479132"/>
    </source>
</evidence>
<feature type="domain" description="VTT" evidence="2">
    <location>
        <begin position="3"/>
        <end position="98"/>
    </location>
</feature>
<dbReference type="Pfam" id="PF09335">
    <property type="entry name" value="VTT_dom"/>
    <property type="match status" value="1"/>
</dbReference>
<evidence type="ECO:0000313" key="3">
    <source>
        <dbReference type="EMBL" id="NGP90188.1"/>
    </source>
</evidence>
<protein>
    <submittedName>
        <fullName evidence="3">VTT domain-containing protein</fullName>
    </submittedName>
</protein>
<keyword evidence="1" id="KW-0472">Membrane</keyword>
<organism evidence="3 4">
    <name type="scientific">Fodinibius halophilus</name>
    <dbReference type="NCBI Taxonomy" id="1736908"/>
    <lineage>
        <taxon>Bacteria</taxon>
        <taxon>Pseudomonadati</taxon>
        <taxon>Balneolota</taxon>
        <taxon>Balneolia</taxon>
        <taxon>Balneolales</taxon>
        <taxon>Balneolaceae</taxon>
        <taxon>Fodinibius</taxon>
    </lineage>
</organism>
<comment type="caution">
    <text evidence="3">The sequence shown here is derived from an EMBL/GenBank/DDBJ whole genome shotgun (WGS) entry which is preliminary data.</text>
</comment>
<gene>
    <name evidence="3" type="ORF">G3569_17650</name>
</gene>
<dbReference type="AlphaFoldDB" id="A0A6M1T289"/>
<name>A0A6M1T289_9BACT</name>
<sequence length="139" mass="15397">MSAITGMTLAGLSGYLFSNRYRDALFKFLIKNPKPRAEAISTFENYGFAMILMSRAVPIFPEVSPCLTGITEMKFPRFVLAWSLSTIPYALIAAYAGSVSSIENPMPAIYTAISMSAALWAGWFLYSQYQKTKPVSHSE</sequence>
<dbReference type="RefSeq" id="WP_165271412.1">
    <property type="nucleotide sequence ID" value="NZ_JAALLS010000038.1"/>
</dbReference>
<keyword evidence="1" id="KW-0812">Transmembrane</keyword>